<dbReference type="InterPro" id="IPR022792">
    <property type="entry name" value="T2SS_protein-GspN"/>
</dbReference>
<evidence type="ECO:0000256" key="10">
    <source>
        <dbReference type="ARBA" id="ARBA00030772"/>
    </source>
</evidence>
<keyword evidence="13" id="KW-1185">Reference proteome</keyword>
<keyword evidence="7 11" id="KW-0812">Transmembrane</keyword>
<evidence type="ECO:0000256" key="7">
    <source>
        <dbReference type="ARBA" id="ARBA00022692"/>
    </source>
</evidence>
<gene>
    <name evidence="12" type="ORF">ORJ04_04215</name>
</gene>
<evidence type="ECO:0000313" key="13">
    <source>
        <dbReference type="Proteomes" id="UP001231109"/>
    </source>
</evidence>
<evidence type="ECO:0000313" key="12">
    <source>
        <dbReference type="EMBL" id="MDP5135153.1"/>
    </source>
</evidence>
<name>A0ABT9HVZ1_9GAMM</name>
<dbReference type="Pfam" id="PF01203">
    <property type="entry name" value="T2SSN"/>
    <property type="match status" value="1"/>
</dbReference>
<comment type="similarity">
    <text evidence="2">Belongs to the GSP N family.</text>
</comment>
<evidence type="ECO:0000256" key="2">
    <source>
        <dbReference type="ARBA" id="ARBA00007208"/>
    </source>
</evidence>
<keyword evidence="8" id="KW-0653">Protein transport</keyword>
<keyword evidence="6" id="KW-0997">Cell inner membrane</keyword>
<feature type="transmembrane region" description="Helical" evidence="11">
    <location>
        <begin position="6"/>
        <end position="28"/>
    </location>
</feature>
<keyword evidence="4" id="KW-0813">Transport</keyword>
<reference evidence="12 13" key="1">
    <citation type="submission" date="2022-11" db="EMBL/GenBank/DDBJ databases">
        <title>Viruses from the air-sea interface of a natural surface slick.</title>
        <authorList>
            <person name="Rahlff J."/>
            <person name="Holmfeldt K."/>
        </authorList>
    </citation>
    <scope>NUCLEOTIDE SEQUENCE [LARGE SCALE GENOMIC DNA]</scope>
    <source>
        <strain evidence="12 13">SMS4</strain>
    </source>
</reference>
<evidence type="ECO:0000256" key="9">
    <source>
        <dbReference type="ARBA" id="ARBA00023136"/>
    </source>
</evidence>
<accession>A0ABT9HVZ1</accession>
<dbReference type="Proteomes" id="UP001231109">
    <property type="component" value="Unassembled WGS sequence"/>
</dbReference>
<organism evidence="12 13">
    <name type="scientific">Rheinheimera baltica</name>
    <dbReference type="NCBI Taxonomy" id="67576"/>
    <lineage>
        <taxon>Bacteria</taxon>
        <taxon>Pseudomonadati</taxon>
        <taxon>Pseudomonadota</taxon>
        <taxon>Gammaproteobacteria</taxon>
        <taxon>Chromatiales</taxon>
        <taxon>Chromatiaceae</taxon>
        <taxon>Rheinheimera</taxon>
    </lineage>
</organism>
<evidence type="ECO:0000256" key="6">
    <source>
        <dbReference type="ARBA" id="ARBA00022519"/>
    </source>
</evidence>
<evidence type="ECO:0000256" key="8">
    <source>
        <dbReference type="ARBA" id="ARBA00022927"/>
    </source>
</evidence>
<dbReference type="RefSeq" id="WP_305974066.1">
    <property type="nucleotide sequence ID" value="NZ_JAPJDZ010000006.1"/>
</dbReference>
<keyword evidence="5" id="KW-1003">Cell membrane</keyword>
<evidence type="ECO:0000256" key="3">
    <source>
        <dbReference type="ARBA" id="ARBA00021563"/>
    </source>
</evidence>
<protein>
    <recommendedName>
        <fullName evidence="3">Type II secretion system protein N</fullName>
    </recommendedName>
    <alternativeName>
        <fullName evidence="10">General secretion pathway protein N</fullName>
    </alternativeName>
</protein>
<sequence length="247" mass="27031">MSKLKLIIIGVVSYLLFSLLLTPASWWLKLATLPPKLQLGSVSGTLWQGNVAGVRYEQLQFDTLSWQLNGWQLFTGKFQFDVLSGSVQNATQPYLKGKASYGIGGMGLQSTLLKLPVSQILPMLSLPLPVDATGELVLDVERFSQGQPWCQQLAGSASWQNARLQTPTATWLELQSLFAQLSCDNGTVTLTTDGNNLLGLDIKAVINAEQLLVNGTLKPDASMPKEVHQAMQFLGRPDEQGRYAIKL</sequence>
<dbReference type="EMBL" id="JAPJDZ010000006">
    <property type="protein sequence ID" value="MDP5135153.1"/>
    <property type="molecule type" value="Genomic_DNA"/>
</dbReference>
<evidence type="ECO:0000256" key="4">
    <source>
        <dbReference type="ARBA" id="ARBA00022448"/>
    </source>
</evidence>
<proteinExistence type="inferred from homology"/>
<evidence type="ECO:0000256" key="5">
    <source>
        <dbReference type="ARBA" id="ARBA00022475"/>
    </source>
</evidence>
<comment type="caution">
    <text evidence="12">The sequence shown here is derived from an EMBL/GenBank/DDBJ whole genome shotgun (WGS) entry which is preliminary data.</text>
</comment>
<evidence type="ECO:0000256" key="1">
    <source>
        <dbReference type="ARBA" id="ARBA00004533"/>
    </source>
</evidence>
<evidence type="ECO:0000256" key="11">
    <source>
        <dbReference type="SAM" id="Phobius"/>
    </source>
</evidence>
<comment type="subcellular location">
    <subcellularLocation>
        <location evidence="1">Cell inner membrane</location>
    </subcellularLocation>
</comment>
<keyword evidence="11" id="KW-1133">Transmembrane helix</keyword>
<keyword evidence="9 11" id="KW-0472">Membrane</keyword>